<dbReference type="PANTHER" id="PTHR10622">
    <property type="entry name" value="HET DOMAIN-CONTAINING PROTEIN"/>
    <property type="match status" value="1"/>
</dbReference>
<accession>A0A6G1L188</accession>
<keyword evidence="3" id="KW-1185">Reference proteome</keyword>
<gene>
    <name evidence="2" type="ORF">EJ03DRAFT_261804</name>
</gene>
<dbReference type="OrthoDB" id="20872at2759"/>
<feature type="non-terminal residue" evidence="2">
    <location>
        <position position="267"/>
    </location>
</feature>
<dbReference type="EMBL" id="ML995873">
    <property type="protein sequence ID" value="KAF2766352.1"/>
    <property type="molecule type" value="Genomic_DNA"/>
</dbReference>
<evidence type="ECO:0000313" key="2">
    <source>
        <dbReference type="EMBL" id="KAF2766352.1"/>
    </source>
</evidence>
<dbReference type="Proteomes" id="UP000799436">
    <property type="component" value="Unassembled WGS sequence"/>
</dbReference>
<name>A0A6G1L188_9PEZI</name>
<dbReference type="PANTHER" id="PTHR10622:SF10">
    <property type="entry name" value="HET DOMAIN-CONTAINING PROTEIN"/>
    <property type="match status" value="1"/>
</dbReference>
<organism evidence="2 3">
    <name type="scientific">Teratosphaeria nubilosa</name>
    <dbReference type="NCBI Taxonomy" id="161662"/>
    <lineage>
        <taxon>Eukaryota</taxon>
        <taxon>Fungi</taxon>
        <taxon>Dikarya</taxon>
        <taxon>Ascomycota</taxon>
        <taxon>Pezizomycotina</taxon>
        <taxon>Dothideomycetes</taxon>
        <taxon>Dothideomycetidae</taxon>
        <taxon>Mycosphaerellales</taxon>
        <taxon>Teratosphaeriaceae</taxon>
        <taxon>Teratosphaeria</taxon>
    </lineage>
</organism>
<dbReference type="AlphaFoldDB" id="A0A6G1L188"/>
<proteinExistence type="predicted"/>
<sequence>MRLLNTTDYTFRTFNSEQLEPYAILSHCWSQDPEQPELTYQDVLGGAFSGDSPGWRKIEQHCRISRARGFAWAWVDTCCIDKRDSVELSEAINSMFAWYRDAAECYVFLLDVDIAQVSQVRSIDMNGTWRQGLDRAILRNIDDFCASRWFLRGWTLQELLAPSTTLFYNQEFQLLGTKEELAPMLSYATGIEVHYLTGTANIQEACVAQRMSWAAQRATTRTEDMAYCLLGIFNVNMPLLYGEGNKAFIRLQIEIINCLQDASIFAW</sequence>
<protein>
    <submittedName>
        <fullName evidence="2">HET-domain-containing protein</fullName>
    </submittedName>
</protein>
<dbReference type="InterPro" id="IPR010730">
    <property type="entry name" value="HET"/>
</dbReference>
<feature type="domain" description="Heterokaryon incompatibility" evidence="1">
    <location>
        <begin position="22"/>
        <end position="158"/>
    </location>
</feature>
<dbReference type="Pfam" id="PF06985">
    <property type="entry name" value="HET"/>
    <property type="match status" value="1"/>
</dbReference>
<reference evidence="2" key="1">
    <citation type="journal article" date="2020" name="Stud. Mycol.">
        <title>101 Dothideomycetes genomes: a test case for predicting lifestyles and emergence of pathogens.</title>
        <authorList>
            <person name="Haridas S."/>
            <person name="Albert R."/>
            <person name="Binder M."/>
            <person name="Bloem J."/>
            <person name="Labutti K."/>
            <person name="Salamov A."/>
            <person name="Andreopoulos B."/>
            <person name="Baker S."/>
            <person name="Barry K."/>
            <person name="Bills G."/>
            <person name="Bluhm B."/>
            <person name="Cannon C."/>
            <person name="Castanera R."/>
            <person name="Culley D."/>
            <person name="Daum C."/>
            <person name="Ezra D."/>
            <person name="Gonzalez J."/>
            <person name="Henrissat B."/>
            <person name="Kuo A."/>
            <person name="Liang C."/>
            <person name="Lipzen A."/>
            <person name="Lutzoni F."/>
            <person name="Magnuson J."/>
            <person name="Mondo S."/>
            <person name="Nolan M."/>
            <person name="Ohm R."/>
            <person name="Pangilinan J."/>
            <person name="Park H.-J."/>
            <person name="Ramirez L."/>
            <person name="Alfaro M."/>
            <person name="Sun H."/>
            <person name="Tritt A."/>
            <person name="Yoshinaga Y."/>
            <person name="Zwiers L.-H."/>
            <person name="Turgeon B."/>
            <person name="Goodwin S."/>
            <person name="Spatafora J."/>
            <person name="Crous P."/>
            <person name="Grigoriev I."/>
        </authorList>
    </citation>
    <scope>NUCLEOTIDE SEQUENCE</scope>
    <source>
        <strain evidence="2">CBS 116005</strain>
    </source>
</reference>
<evidence type="ECO:0000313" key="3">
    <source>
        <dbReference type="Proteomes" id="UP000799436"/>
    </source>
</evidence>
<evidence type="ECO:0000259" key="1">
    <source>
        <dbReference type="Pfam" id="PF06985"/>
    </source>
</evidence>